<name>A0ABY8F5L2_9HYPH</name>
<keyword evidence="2" id="KW-0472">Membrane</keyword>
<accession>A0ABY8F5L2</accession>
<proteinExistence type="inferred from homology"/>
<dbReference type="Gene3D" id="3.30.300.30">
    <property type="match status" value="1"/>
</dbReference>
<evidence type="ECO:0000313" key="6">
    <source>
        <dbReference type="Proteomes" id="UP001209803"/>
    </source>
</evidence>
<dbReference type="InterPro" id="IPR042099">
    <property type="entry name" value="ANL_N_sf"/>
</dbReference>
<dbReference type="InterPro" id="IPR045851">
    <property type="entry name" value="AMP-bd_C_sf"/>
</dbReference>
<dbReference type="EMBL" id="CP120863">
    <property type="protein sequence ID" value="WFE89357.1"/>
    <property type="molecule type" value="Genomic_DNA"/>
</dbReference>
<comment type="similarity">
    <text evidence="1">Belongs to the ATP-dependent AMP-binding enzyme family.</text>
</comment>
<gene>
    <name evidence="5" type="ORF">K1718_24910</name>
</gene>
<dbReference type="CDD" id="cd04433">
    <property type="entry name" value="AFD_class_I"/>
    <property type="match status" value="1"/>
</dbReference>
<dbReference type="SUPFAM" id="SSF56801">
    <property type="entry name" value="Acetyl-CoA synthetase-like"/>
    <property type="match status" value="1"/>
</dbReference>
<feature type="domain" description="AMP-dependent synthetase/ligase" evidence="3">
    <location>
        <begin position="13"/>
        <end position="337"/>
    </location>
</feature>
<dbReference type="PROSITE" id="PS00455">
    <property type="entry name" value="AMP_BINDING"/>
    <property type="match status" value="1"/>
</dbReference>
<protein>
    <submittedName>
        <fullName evidence="5">Class I adenylate-forming enzyme family protein</fullName>
    </submittedName>
</protein>
<dbReference type="InterPro" id="IPR025110">
    <property type="entry name" value="AMP-bd_C"/>
</dbReference>
<dbReference type="Pfam" id="PF13193">
    <property type="entry name" value="AMP-binding_C"/>
    <property type="match status" value="1"/>
</dbReference>
<evidence type="ECO:0000259" key="4">
    <source>
        <dbReference type="Pfam" id="PF13193"/>
    </source>
</evidence>
<evidence type="ECO:0000259" key="3">
    <source>
        <dbReference type="Pfam" id="PF00501"/>
    </source>
</evidence>
<evidence type="ECO:0000256" key="1">
    <source>
        <dbReference type="ARBA" id="ARBA00006432"/>
    </source>
</evidence>
<feature type="domain" description="AMP-binding enzyme C-terminal" evidence="4">
    <location>
        <begin position="390"/>
        <end position="466"/>
    </location>
</feature>
<feature type="transmembrane region" description="Helical" evidence="2">
    <location>
        <begin position="186"/>
        <end position="211"/>
    </location>
</feature>
<dbReference type="PANTHER" id="PTHR43201">
    <property type="entry name" value="ACYL-COA SYNTHETASE"/>
    <property type="match status" value="1"/>
</dbReference>
<evidence type="ECO:0000256" key="2">
    <source>
        <dbReference type="SAM" id="Phobius"/>
    </source>
</evidence>
<dbReference type="Gene3D" id="3.40.50.12780">
    <property type="entry name" value="N-terminal domain of ligase-like"/>
    <property type="match status" value="1"/>
</dbReference>
<dbReference type="InterPro" id="IPR000873">
    <property type="entry name" value="AMP-dep_synth/lig_dom"/>
</dbReference>
<organism evidence="5 6">
    <name type="scientific">Roseibium porphyridii</name>
    <dbReference type="NCBI Taxonomy" id="2866279"/>
    <lineage>
        <taxon>Bacteria</taxon>
        <taxon>Pseudomonadati</taxon>
        <taxon>Pseudomonadota</taxon>
        <taxon>Alphaproteobacteria</taxon>
        <taxon>Hyphomicrobiales</taxon>
        <taxon>Stappiaceae</taxon>
        <taxon>Roseibium</taxon>
    </lineage>
</organism>
<keyword evidence="6" id="KW-1185">Reference proteome</keyword>
<dbReference type="InterPro" id="IPR020845">
    <property type="entry name" value="AMP-binding_CS"/>
</dbReference>
<evidence type="ECO:0000313" key="5">
    <source>
        <dbReference type="EMBL" id="WFE89357.1"/>
    </source>
</evidence>
<keyword evidence="2" id="KW-1133">Transmembrane helix</keyword>
<dbReference type="PANTHER" id="PTHR43201:SF8">
    <property type="entry name" value="ACYL-COA SYNTHETASE FAMILY MEMBER 3"/>
    <property type="match status" value="1"/>
</dbReference>
<dbReference type="Pfam" id="PF00501">
    <property type="entry name" value="AMP-binding"/>
    <property type="match status" value="1"/>
</dbReference>
<reference evidence="5 6" key="1">
    <citation type="submission" date="2023-03" db="EMBL/GenBank/DDBJ databases">
        <title>Roseibium porphyridii sp. nov. and Roseibium rhodosorbium sp. nov. isolated from marine algae, Porphyridium cruentum and Rhodosorus marinus, respectively.</title>
        <authorList>
            <person name="Lee M.W."/>
            <person name="Choi B.J."/>
            <person name="Lee J.K."/>
            <person name="Choi D.G."/>
            <person name="Baek J.H."/>
            <person name="Bayburt H."/>
            <person name="Kim J.M."/>
            <person name="Han D.M."/>
            <person name="Kim K.H."/>
            <person name="Jeon C.O."/>
        </authorList>
    </citation>
    <scope>NUCLEOTIDE SEQUENCE [LARGE SCALE GENOMIC DNA]</scope>
    <source>
        <strain evidence="5 6">KMA01</strain>
    </source>
</reference>
<keyword evidence="2" id="KW-0812">Transmembrane</keyword>
<sequence>MMRSSFFDKIRAAAERETVVSLIDDRSVTGSQLLHAADCVAAHLTGLGAAPQSRVLAVLPNGLALLVLYVSCLRHRFVVCPVSPDSPQQDIDYIRSVYRPDVTVDPAALEACLREALEETPATPVLPEDVAYDERDIFSVNFTSGTTGRPKGVAHFAEQILANADAFNSQFGCHEDQRMMHVMPMYYMAGLLNTILCPLMTGGAVVVAPALLPRTALSFWRQFIDNGATAFWLSPTMLRMVMKLDRTKDSKTYAAENLRHAFVGTAPMAPALGQEFLDGYGVRPLQSYGLSELLLVSCDDTAAGTFGGVGMTLSGISIHLAEDHELQISTPYLFAGYLDPDSGAIDFADRQKPFDSGDLAEIDAHSRLRITGRKKDLVVVGGINVSPAAIEERLQAVAGVTDIAVVGECDDVYGEVPVAFVQLEAGAEEAAVLDMLRAGAQDQLPAASRPARYYMVEKMPTGPTGKVQKRLLKRPDVS</sequence>
<dbReference type="RefSeq" id="WP_265680449.1">
    <property type="nucleotide sequence ID" value="NZ_CP120863.1"/>
</dbReference>
<dbReference type="Proteomes" id="UP001209803">
    <property type="component" value="Chromosome"/>
</dbReference>